<evidence type="ECO:0000313" key="2">
    <source>
        <dbReference type="Proteomes" id="UP000627292"/>
    </source>
</evidence>
<dbReference type="EMBL" id="BMIB01000003">
    <property type="protein sequence ID" value="GGH70336.1"/>
    <property type="molecule type" value="Genomic_DNA"/>
</dbReference>
<reference evidence="1" key="1">
    <citation type="journal article" date="2014" name="Int. J. Syst. Evol. Microbiol.">
        <title>Complete genome sequence of Corynebacterium casei LMG S-19264T (=DSM 44701T), isolated from a smear-ripened cheese.</title>
        <authorList>
            <consortium name="US DOE Joint Genome Institute (JGI-PGF)"/>
            <person name="Walter F."/>
            <person name="Albersmeier A."/>
            <person name="Kalinowski J."/>
            <person name="Ruckert C."/>
        </authorList>
    </citation>
    <scope>NUCLEOTIDE SEQUENCE</scope>
    <source>
        <strain evidence="1">CGMCC 1.15290</strain>
    </source>
</reference>
<name>A0A917J0S0_9BACT</name>
<dbReference type="RefSeq" id="WP_188953349.1">
    <property type="nucleotide sequence ID" value="NZ_BMIB01000003.1"/>
</dbReference>
<protein>
    <submittedName>
        <fullName evidence="1">Uncharacterized protein</fullName>
    </submittedName>
</protein>
<gene>
    <name evidence="1" type="ORF">GCM10011379_28510</name>
</gene>
<organism evidence="1 2">
    <name type="scientific">Filimonas zeae</name>
    <dbReference type="NCBI Taxonomy" id="1737353"/>
    <lineage>
        <taxon>Bacteria</taxon>
        <taxon>Pseudomonadati</taxon>
        <taxon>Bacteroidota</taxon>
        <taxon>Chitinophagia</taxon>
        <taxon>Chitinophagales</taxon>
        <taxon>Chitinophagaceae</taxon>
        <taxon>Filimonas</taxon>
    </lineage>
</organism>
<sequence length="215" mass="25093">MNAKDLLNKYLDYNHLWASPERINTKPANIRRLQIEALQKAFKLTKDNVNPLIQTVYSSEKHRLNRTQYLSQLTNLQYLLQGEFLHDRNEEANKELLDRITSKISSLYPGVSDSILYKTGHIHWLFNNLLNFRKEVFKITSSGSGMSEGFSSGLQYSYYLQAKLKESISDNLTEIDDTLWLILDPARREVRIDEINYPDVDLASIDMEWKMEGGW</sequence>
<evidence type="ECO:0000313" key="1">
    <source>
        <dbReference type="EMBL" id="GGH70336.1"/>
    </source>
</evidence>
<keyword evidence="2" id="KW-1185">Reference proteome</keyword>
<proteinExistence type="predicted"/>
<dbReference type="Proteomes" id="UP000627292">
    <property type="component" value="Unassembled WGS sequence"/>
</dbReference>
<comment type="caution">
    <text evidence="1">The sequence shown here is derived from an EMBL/GenBank/DDBJ whole genome shotgun (WGS) entry which is preliminary data.</text>
</comment>
<dbReference type="AlphaFoldDB" id="A0A917J0S0"/>
<accession>A0A917J0S0</accession>
<reference evidence="1" key="2">
    <citation type="submission" date="2020-09" db="EMBL/GenBank/DDBJ databases">
        <authorList>
            <person name="Sun Q."/>
            <person name="Zhou Y."/>
        </authorList>
    </citation>
    <scope>NUCLEOTIDE SEQUENCE</scope>
    <source>
        <strain evidence="1">CGMCC 1.15290</strain>
    </source>
</reference>